<keyword evidence="2" id="KW-0936">Ethylene signaling pathway</keyword>
<keyword evidence="7" id="KW-0539">Nucleus</keyword>
<name>A0A1S4DFC3_TOBAC</name>
<keyword evidence="4" id="KW-0805">Transcription regulation</keyword>
<dbReference type="Pfam" id="PF00847">
    <property type="entry name" value="AP2"/>
    <property type="match status" value="1"/>
</dbReference>
<evidence type="ECO:0000256" key="7">
    <source>
        <dbReference type="ARBA" id="ARBA00023242"/>
    </source>
</evidence>
<dbReference type="SMART" id="SM00380">
    <property type="entry name" value="AP2"/>
    <property type="match status" value="1"/>
</dbReference>
<evidence type="ECO:0000256" key="8">
    <source>
        <dbReference type="SAM" id="MobiDB-lite"/>
    </source>
</evidence>
<dbReference type="Gene3D" id="3.30.730.10">
    <property type="entry name" value="AP2/ERF domain"/>
    <property type="match status" value="1"/>
</dbReference>
<keyword evidence="9" id="KW-0472">Membrane</keyword>
<protein>
    <submittedName>
        <fullName evidence="12">Ethylene-responsive transcription factor ABR1-like</fullName>
    </submittedName>
</protein>
<dbReference type="STRING" id="4097.A0A1S4DFC3"/>
<sequence length="398" mass="44504">MCIYKVANSRDKISNRRRHEDWDRDDNYNVLESMFSGNINREEEMSVMVSALTHVVAGEDRLNHQILTDENGAAENNLGSGFSAVSWGVGEKRGRNEEQSGHHFLHFGSSDIRSSGGEGTSIRTITSSTPTTEATFIYTSTNDNQNSSSDQSSGGDNNNNNNNNNNSQPKRRYRGVRQRPWGKWAAEIRDPYKATRVWLGTFDTAEAAARAYDEAALKFRGSKAKLNFPENVKLLPSPVLSDSPNTLYSVSSSPDPIVHTSLYRPNFIGYPLRDDEPILHTSQYRSNFIERPRTDEPILHTTHHQALNSSSTDLNAQIFTNDDEFLRLHVPYFPNMFLSPVQPDASQSELVTETLAPPPSQNSGSSDSGAIFKLLLLIGQIQLMITLLLLLDNIMYCT</sequence>
<dbReference type="GO" id="GO:0006952">
    <property type="term" value="P:defense response"/>
    <property type="evidence" value="ECO:0007669"/>
    <property type="project" value="UniProtKB-KW"/>
</dbReference>
<dbReference type="PANTHER" id="PTHR31190:SF445">
    <property type="entry name" value="ETHYLENE-RESPONSIVE TRANSCRIPTION FACTOR RAP2-6"/>
    <property type="match status" value="1"/>
</dbReference>
<dbReference type="AlphaFoldDB" id="A0A1S4DFC3"/>
<dbReference type="InterPro" id="IPR016177">
    <property type="entry name" value="DNA-bd_dom_sf"/>
</dbReference>
<dbReference type="CDD" id="cd00018">
    <property type="entry name" value="AP2"/>
    <property type="match status" value="1"/>
</dbReference>
<dbReference type="GO" id="GO:0009873">
    <property type="term" value="P:ethylene-activated signaling pathway"/>
    <property type="evidence" value="ECO:0007669"/>
    <property type="project" value="UniProtKB-KW"/>
</dbReference>
<keyword evidence="3" id="KW-0611">Plant defense</keyword>
<proteinExistence type="predicted"/>
<dbReference type="GO" id="GO:0005634">
    <property type="term" value="C:nucleus"/>
    <property type="evidence" value="ECO:0007669"/>
    <property type="project" value="UniProtKB-SubCell"/>
</dbReference>
<keyword evidence="9" id="KW-0812">Transmembrane</keyword>
<evidence type="ECO:0000256" key="5">
    <source>
        <dbReference type="ARBA" id="ARBA00023125"/>
    </source>
</evidence>
<keyword evidence="9" id="KW-1133">Transmembrane helix</keyword>
<gene>
    <name evidence="12" type="primary">LOC107829205</name>
</gene>
<evidence type="ECO:0000313" key="12">
    <source>
        <dbReference type="RefSeq" id="XP_016512157.1"/>
    </source>
</evidence>
<dbReference type="GO" id="GO:0003677">
    <property type="term" value="F:DNA binding"/>
    <property type="evidence" value="ECO:0007669"/>
    <property type="project" value="UniProtKB-KW"/>
</dbReference>
<dbReference type="PROSITE" id="PS51032">
    <property type="entry name" value="AP2_ERF"/>
    <property type="match status" value="1"/>
</dbReference>
<evidence type="ECO:0000256" key="4">
    <source>
        <dbReference type="ARBA" id="ARBA00023015"/>
    </source>
</evidence>
<evidence type="ECO:0000256" key="2">
    <source>
        <dbReference type="ARBA" id="ARBA00022745"/>
    </source>
</evidence>
<dbReference type="InterPro" id="IPR001471">
    <property type="entry name" value="AP2/ERF_dom"/>
</dbReference>
<reference evidence="11" key="1">
    <citation type="journal article" date="2014" name="Nat. Commun.">
        <title>The tobacco genome sequence and its comparison with those of tomato and potato.</title>
        <authorList>
            <person name="Sierro N."/>
            <person name="Battey J.N."/>
            <person name="Ouadi S."/>
            <person name="Bakaher N."/>
            <person name="Bovet L."/>
            <person name="Willig A."/>
            <person name="Goepfert S."/>
            <person name="Peitsch M.C."/>
            <person name="Ivanov N.V."/>
        </authorList>
    </citation>
    <scope>NUCLEOTIDE SEQUENCE [LARGE SCALE GENOMIC DNA]</scope>
</reference>
<keyword evidence="6" id="KW-0804">Transcription</keyword>
<evidence type="ECO:0000256" key="1">
    <source>
        <dbReference type="ARBA" id="ARBA00004123"/>
    </source>
</evidence>
<dbReference type="OrthoDB" id="1925932at2759"/>
<feature type="compositionally biased region" description="Low complexity" evidence="8">
    <location>
        <begin position="112"/>
        <end position="133"/>
    </location>
</feature>
<keyword evidence="5" id="KW-0238">DNA-binding</keyword>
<feature type="domain" description="AP2/ERF" evidence="10">
    <location>
        <begin position="172"/>
        <end position="229"/>
    </location>
</feature>
<feature type="compositionally biased region" description="Low complexity" evidence="8">
    <location>
        <begin position="142"/>
        <end position="168"/>
    </location>
</feature>
<evidence type="ECO:0000313" key="11">
    <source>
        <dbReference type="Proteomes" id="UP000790787"/>
    </source>
</evidence>
<dbReference type="SMR" id="A0A1S4DFC3"/>
<keyword evidence="11" id="KW-1185">Reference proteome</keyword>
<feature type="transmembrane region" description="Helical" evidence="9">
    <location>
        <begin position="370"/>
        <end position="391"/>
    </location>
</feature>
<dbReference type="GeneID" id="107829205"/>
<dbReference type="Proteomes" id="UP000790787">
    <property type="component" value="Chromosome 13"/>
</dbReference>
<evidence type="ECO:0000256" key="3">
    <source>
        <dbReference type="ARBA" id="ARBA00022821"/>
    </source>
</evidence>
<dbReference type="KEGG" id="nta:107829205"/>
<feature type="region of interest" description="Disordered" evidence="8">
    <location>
        <begin position="92"/>
        <end position="179"/>
    </location>
</feature>
<evidence type="ECO:0000256" key="9">
    <source>
        <dbReference type="SAM" id="Phobius"/>
    </source>
</evidence>
<evidence type="ECO:0000256" key="6">
    <source>
        <dbReference type="ARBA" id="ARBA00023163"/>
    </source>
</evidence>
<feature type="compositionally biased region" description="Basic and acidic residues" evidence="8">
    <location>
        <begin position="92"/>
        <end position="101"/>
    </location>
</feature>
<dbReference type="RefSeq" id="XP_016512157.1">
    <property type="nucleotide sequence ID" value="XM_016656671.2"/>
</dbReference>
<accession>A0A1S4DFC3</accession>
<dbReference type="PaxDb" id="4097-A0A1S4DFC3"/>
<evidence type="ECO:0000259" key="10">
    <source>
        <dbReference type="PROSITE" id="PS51032"/>
    </source>
</evidence>
<dbReference type="OMA" id="HYKVANS"/>
<dbReference type="PANTHER" id="PTHR31190">
    <property type="entry name" value="DNA-BINDING DOMAIN"/>
    <property type="match status" value="1"/>
</dbReference>
<dbReference type="FunFam" id="3.30.730.10:FF:000001">
    <property type="entry name" value="Ethylene-responsive transcription factor 2"/>
    <property type="match status" value="1"/>
</dbReference>
<comment type="subcellular location">
    <subcellularLocation>
        <location evidence="1">Nucleus</location>
    </subcellularLocation>
</comment>
<dbReference type="SUPFAM" id="SSF54171">
    <property type="entry name" value="DNA-binding domain"/>
    <property type="match status" value="1"/>
</dbReference>
<organism evidence="11 12">
    <name type="scientific">Nicotiana tabacum</name>
    <name type="common">Common tobacco</name>
    <dbReference type="NCBI Taxonomy" id="4097"/>
    <lineage>
        <taxon>Eukaryota</taxon>
        <taxon>Viridiplantae</taxon>
        <taxon>Streptophyta</taxon>
        <taxon>Embryophyta</taxon>
        <taxon>Tracheophyta</taxon>
        <taxon>Spermatophyta</taxon>
        <taxon>Magnoliopsida</taxon>
        <taxon>eudicotyledons</taxon>
        <taxon>Gunneridae</taxon>
        <taxon>Pentapetalae</taxon>
        <taxon>asterids</taxon>
        <taxon>lamiids</taxon>
        <taxon>Solanales</taxon>
        <taxon>Solanaceae</taxon>
        <taxon>Nicotianoideae</taxon>
        <taxon>Nicotianeae</taxon>
        <taxon>Nicotiana</taxon>
    </lineage>
</organism>
<dbReference type="RefSeq" id="XP_016512157.1">
    <property type="nucleotide sequence ID" value="XM_016656671.1"/>
</dbReference>
<reference evidence="12" key="2">
    <citation type="submission" date="2025-08" db="UniProtKB">
        <authorList>
            <consortium name="RefSeq"/>
        </authorList>
    </citation>
    <scope>IDENTIFICATION</scope>
    <source>
        <tissue evidence="12">Leaf</tissue>
    </source>
</reference>
<dbReference type="InterPro" id="IPR036955">
    <property type="entry name" value="AP2/ERF_dom_sf"/>
</dbReference>
<dbReference type="InterPro" id="IPR044808">
    <property type="entry name" value="ERF_plant"/>
</dbReference>
<dbReference type="GO" id="GO:0003700">
    <property type="term" value="F:DNA-binding transcription factor activity"/>
    <property type="evidence" value="ECO:0007669"/>
    <property type="project" value="InterPro"/>
</dbReference>
<dbReference type="PRINTS" id="PR00367">
    <property type="entry name" value="ETHRSPELEMNT"/>
</dbReference>